<organism evidence="1 2">
    <name type="scientific">Woeseia oceani</name>
    <dbReference type="NCBI Taxonomy" id="1548547"/>
    <lineage>
        <taxon>Bacteria</taxon>
        <taxon>Pseudomonadati</taxon>
        <taxon>Pseudomonadota</taxon>
        <taxon>Gammaproteobacteria</taxon>
        <taxon>Woeseiales</taxon>
        <taxon>Woeseiaceae</taxon>
        <taxon>Woeseia</taxon>
    </lineage>
</organism>
<dbReference type="SUPFAM" id="SSF82784">
    <property type="entry name" value="OsmC-like"/>
    <property type="match status" value="1"/>
</dbReference>
<keyword evidence="2" id="KW-1185">Reference proteome</keyword>
<reference evidence="1 2" key="1">
    <citation type="submission" date="2016-06" db="EMBL/GenBank/DDBJ databases">
        <title>Complete genome sequence of a deep-branching marine Gamma Proteobacterium Woeseia oceani type strain XK5.</title>
        <authorList>
            <person name="Mu D."/>
            <person name="Du Z."/>
        </authorList>
    </citation>
    <scope>NUCLEOTIDE SEQUENCE [LARGE SCALE GENOMIC DNA]</scope>
    <source>
        <strain evidence="1 2">XK5</strain>
    </source>
</reference>
<evidence type="ECO:0000313" key="2">
    <source>
        <dbReference type="Proteomes" id="UP000092695"/>
    </source>
</evidence>
<dbReference type="InterPro" id="IPR003718">
    <property type="entry name" value="OsmC/Ohr_fam"/>
</dbReference>
<dbReference type="InterPro" id="IPR036102">
    <property type="entry name" value="OsmC/Ohrsf"/>
</dbReference>
<dbReference type="PANTHER" id="PTHR42830">
    <property type="entry name" value="OSMOTICALLY INDUCIBLE FAMILY PROTEIN"/>
    <property type="match status" value="1"/>
</dbReference>
<dbReference type="Pfam" id="PF02566">
    <property type="entry name" value="OsmC"/>
    <property type="match status" value="1"/>
</dbReference>
<dbReference type="InterPro" id="IPR015946">
    <property type="entry name" value="KH_dom-like_a/b"/>
</dbReference>
<dbReference type="InterPro" id="IPR052707">
    <property type="entry name" value="OsmC_Ohr_Peroxiredoxin"/>
</dbReference>
<sequence length="153" mass="16929">MPRFNATVHWRRGDQPFVDNRYSRAHEWLFDGGAVVPASASPHIVPLPMSVAENVDPEEAYVASLASCHMLFFLSLAVQRGIVVDDYVDRAIGKMGKNERGGMMVSEVVLFPEASYSGASPSRELIATLHEEAHEQCFIANSVRTEIRVEPVS</sequence>
<accession>A0A193LHM5</accession>
<dbReference type="Gene3D" id="3.30.300.20">
    <property type="match status" value="1"/>
</dbReference>
<evidence type="ECO:0000313" key="1">
    <source>
        <dbReference type="EMBL" id="ANO52020.1"/>
    </source>
</evidence>
<dbReference type="PANTHER" id="PTHR42830:SF2">
    <property type="entry name" value="OSMC_OHR FAMILY PROTEIN"/>
    <property type="match status" value="1"/>
</dbReference>
<gene>
    <name evidence="1" type="ORF">BA177_13155</name>
</gene>
<dbReference type="AlphaFoldDB" id="A0A193LHM5"/>
<dbReference type="EMBL" id="CP016268">
    <property type="protein sequence ID" value="ANO52020.1"/>
    <property type="molecule type" value="Genomic_DNA"/>
</dbReference>
<name>A0A193LHM5_9GAMM</name>
<proteinExistence type="predicted"/>
<dbReference type="Proteomes" id="UP000092695">
    <property type="component" value="Chromosome"/>
</dbReference>
<dbReference type="OrthoDB" id="9795405at2"/>
<dbReference type="RefSeq" id="WP_068616930.1">
    <property type="nucleotide sequence ID" value="NZ_CP016268.1"/>
</dbReference>
<protein>
    <submittedName>
        <fullName evidence="1">Peroxiredoxin</fullName>
    </submittedName>
</protein>
<dbReference type="KEGG" id="woc:BA177_13155"/>
<dbReference type="STRING" id="1548547.BA177_13155"/>